<dbReference type="SUPFAM" id="SSF50998">
    <property type="entry name" value="Quinoprotein alcohol dehydrogenase-like"/>
    <property type="match status" value="1"/>
</dbReference>
<name>A0A2T3AAJ0_9PEZI</name>
<accession>A0A2T3AAJ0</accession>
<dbReference type="InterPro" id="IPR039535">
    <property type="entry name" value="ASST-like"/>
</dbReference>
<feature type="non-terminal residue" evidence="1">
    <location>
        <position position="1"/>
    </location>
</feature>
<dbReference type="InterPro" id="IPR011047">
    <property type="entry name" value="Quinoprotein_ADH-like_sf"/>
</dbReference>
<dbReference type="InterPro" id="IPR053143">
    <property type="entry name" value="Arylsulfate_ST"/>
</dbReference>
<gene>
    <name evidence="1" type="ORF">BD289DRAFT_338629</name>
</gene>
<dbReference type="Pfam" id="PF14269">
    <property type="entry name" value="Arylsulfotran_2"/>
    <property type="match status" value="1"/>
</dbReference>
<dbReference type="AlphaFoldDB" id="A0A2T3AAJ0"/>
<feature type="non-terminal residue" evidence="1">
    <location>
        <position position="509"/>
    </location>
</feature>
<proteinExistence type="predicted"/>
<dbReference type="EMBL" id="KZ678425">
    <property type="protein sequence ID" value="PSR88698.1"/>
    <property type="molecule type" value="Genomic_DNA"/>
</dbReference>
<sequence length="509" mass="56736">DELTYNEHDYNDGKWGAFPVNSYHSTDAFSPALQVNVWNKSAMASSGSHIVIQHDLPANAEAELNASPLILDATDLSTVYINRSFSSVTDVNVQLYENEPILTFYSGSVDDGLGFGNGYVFGYDESYNEIGLLTAEGLRVGADFHDFTMTGEKTAIITAYETISWDLSAYTNGDSSKGSEVLDSIFQEIDLDTFEVLFEWRASNHIPLELSFQPVDAGQYGWDFFHITSVQKSQSGDYLVSGAHMHSIYMIDGQSGDIKWTLGGKGNEFEELGYPEGKVFGNPLLTMAWQHHARFYPGREEKEFTVFDNHVNEINGWGCTDNCSRGLHFSMDTDNKKVQLQNEYLHPVGLWSISQGSVQVLDNNNVFIGWGRNPAITEHLSGGGCVFDIQFSPWRSPKTEWQGLESYRAYRVDWKGRPSWAPDIAAEKTRFGGVRVWASWNGATNVKQWVILGSKKAIDIDGANKVMARAARDGFETSMWLEASPVRYLRAVALDSNGNILKASGIFDL</sequence>
<dbReference type="PANTHER" id="PTHR35340">
    <property type="entry name" value="PQQ ENZYME REPEAT PROTEIN-RELATED"/>
    <property type="match status" value="1"/>
</dbReference>
<evidence type="ECO:0000313" key="2">
    <source>
        <dbReference type="Proteomes" id="UP000241462"/>
    </source>
</evidence>
<evidence type="ECO:0000313" key="1">
    <source>
        <dbReference type="EMBL" id="PSR88698.1"/>
    </source>
</evidence>
<dbReference type="STRING" id="2025994.A0A2T3AAJ0"/>
<reference evidence="1 2" key="1">
    <citation type="journal article" date="2018" name="Mycol. Prog.">
        <title>Coniella lustricola, a new species from submerged detritus.</title>
        <authorList>
            <person name="Raudabaugh D.B."/>
            <person name="Iturriaga T."/>
            <person name="Carver A."/>
            <person name="Mondo S."/>
            <person name="Pangilinan J."/>
            <person name="Lipzen A."/>
            <person name="He G."/>
            <person name="Amirebrahimi M."/>
            <person name="Grigoriev I.V."/>
            <person name="Miller A.N."/>
        </authorList>
    </citation>
    <scope>NUCLEOTIDE SEQUENCE [LARGE SCALE GENOMIC DNA]</scope>
    <source>
        <strain evidence="1 2">B22-T-1</strain>
    </source>
</reference>
<dbReference type="PANTHER" id="PTHR35340:SF5">
    <property type="entry name" value="ASST-DOMAIN-CONTAINING PROTEIN"/>
    <property type="match status" value="1"/>
</dbReference>
<keyword evidence="2" id="KW-1185">Reference proteome</keyword>
<protein>
    <submittedName>
        <fullName evidence="1">ASST-domain-containing protein</fullName>
    </submittedName>
</protein>
<dbReference type="InParanoid" id="A0A2T3AAJ0"/>
<dbReference type="OrthoDB" id="5427350at2759"/>
<dbReference type="Proteomes" id="UP000241462">
    <property type="component" value="Unassembled WGS sequence"/>
</dbReference>
<organism evidence="1 2">
    <name type="scientific">Coniella lustricola</name>
    <dbReference type="NCBI Taxonomy" id="2025994"/>
    <lineage>
        <taxon>Eukaryota</taxon>
        <taxon>Fungi</taxon>
        <taxon>Dikarya</taxon>
        <taxon>Ascomycota</taxon>
        <taxon>Pezizomycotina</taxon>
        <taxon>Sordariomycetes</taxon>
        <taxon>Sordariomycetidae</taxon>
        <taxon>Diaporthales</taxon>
        <taxon>Schizoparmaceae</taxon>
        <taxon>Coniella</taxon>
    </lineage>
</organism>